<evidence type="ECO:0000313" key="6">
    <source>
        <dbReference type="EMBL" id="KAB6636099.1"/>
    </source>
</evidence>
<evidence type="ECO:0000256" key="3">
    <source>
        <dbReference type="ARBA" id="ARBA00023125"/>
    </source>
</evidence>
<keyword evidence="4" id="KW-0233">DNA recombination</keyword>
<dbReference type="InterPro" id="IPR044068">
    <property type="entry name" value="CB"/>
</dbReference>
<feature type="region of interest" description="Disordered" evidence="5">
    <location>
        <begin position="310"/>
        <end position="356"/>
    </location>
</feature>
<comment type="similarity">
    <text evidence="1">Belongs to the 'phage' integrase family.</text>
</comment>
<dbReference type="GO" id="GO:0006310">
    <property type="term" value="P:DNA recombination"/>
    <property type="evidence" value="ECO:0007669"/>
    <property type="project" value="UniProtKB-KW"/>
</dbReference>
<gene>
    <name evidence="6" type="ORF">GAY12_09455</name>
</gene>
<evidence type="ECO:0000313" key="7">
    <source>
        <dbReference type="Proteomes" id="UP000462015"/>
    </source>
</evidence>
<evidence type="ECO:0000256" key="5">
    <source>
        <dbReference type="SAM" id="MobiDB-lite"/>
    </source>
</evidence>
<dbReference type="GO" id="GO:0015074">
    <property type="term" value="P:DNA integration"/>
    <property type="evidence" value="ECO:0007669"/>
    <property type="project" value="UniProtKB-KW"/>
</dbReference>
<dbReference type="Pfam" id="PF13102">
    <property type="entry name" value="Phage_int_SAM_5"/>
    <property type="match status" value="1"/>
</dbReference>
<sequence length="414" mass="47978">MMDRKKKTLLSPLLDRTLEALKGQRSVQTLENYHSSINKVKEFVGDGWERLTVEDITRCWTDRFTTWLESRHGDKPQTVDFYLRTFRALYGHALALSDNKTDGKPFGGHHTGGSFPAKRALHKEEVQRLLSPALRQTLPENRREALDVLLFILYARGMVFKDVYNLTRRMVTDRHIRYLRSKTGVPIDVEVVPELEEIMKRYYREDSPFVFPFLHEVRKGCPGKELSEESALRRINRSTREIGRKTGLSVPLTTYVLRHTWATLMLEDCQPVELISQCMGHSSIRTTQIYLSRISSRKVDTAVNGMYDRMLRQPGHKRKERGIPSERSGKFQSVPPQPLENRNTQPHISQTPENKKCPFLNEKETSFSCHMNTVINFVAKVYISQVCCKFSSVFFSVLPDISSYLPFLYSLHTM</sequence>
<dbReference type="Gene3D" id="1.10.443.10">
    <property type="entry name" value="Intergrase catalytic core"/>
    <property type="match status" value="1"/>
</dbReference>
<evidence type="ECO:0000256" key="2">
    <source>
        <dbReference type="ARBA" id="ARBA00022908"/>
    </source>
</evidence>
<dbReference type="EMBL" id="WDAL01000016">
    <property type="protein sequence ID" value="KAB6636099.1"/>
    <property type="molecule type" value="Genomic_DNA"/>
</dbReference>
<evidence type="ECO:0000256" key="1">
    <source>
        <dbReference type="ARBA" id="ARBA00008857"/>
    </source>
</evidence>
<protein>
    <submittedName>
        <fullName evidence="6">Site-specific integrase</fullName>
    </submittedName>
</protein>
<evidence type="ECO:0000256" key="4">
    <source>
        <dbReference type="ARBA" id="ARBA00023172"/>
    </source>
</evidence>
<dbReference type="PROSITE" id="PS51898">
    <property type="entry name" value="TYR_RECOMBINASE"/>
    <property type="match status" value="1"/>
</dbReference>
<keyword evidence="3" id="KW-0238">DNA-binding</keyword>
<dbReference type="InterPro" id="IPR011010">
    <property type="entry name" value="DNA_brk_join_enz"/>
</dbReference>
<dbReference type="PANTHER" id="PTHR30349:SF64">
    <property type="entry name" value="PROPHAGE INTEGRASE INTD-RELATED"/>
    <property type="match status" value="1"/>
</dbReference>
<dbReference type="InterPro" id="IPR002104">
    <property type="entry name" value="Integrase_catalytic"/>
</dbReference>
<dbReference type="Pfam" id="PF00589">
    <property type="entry name" value="Phage_integrase"/>
    <property type="match status" value="1"/>
</dbReference>
<dbReference type="AlphaFoldDB" id="A0A6I1AVE7"/>
<reference evidence="6 7" key="1">
    <citation type="journal article" date="2019" name="Nat. Med.">
        <title>A library of human gut bacterial isolates paired with longitudinal multiomics data enables mechanistic microbiome research.</title>
        <authorList>
            <person name="Poyet M."/>
            <person name="Groussin M."/>
            <person name="Gibbons S.M."/>
            <person name="Avila-Pacheco J."/>
            <person name="Jiang X."/>
            <person name="Kearney S.M."/>
            <person name="Perrotta A.R."/>
            <person name="Berdy B."/>
            <person name="Zhao S."/>
            <person name="Lieberman T.D."/>
            <person name="Swanson P.K."/>
            <person name="Smith M."/>
            <person name="Roesemann S."/>
            <person name="Alexander J.E."/>
            <person name="Rich S.A."/>
            <person name="Livny J."/>
            <person name="Vlamakis H."/>
            <person name="Clish C."/>
            <person name="Bullock K."/>
            <person name="Deik A."/>
            <person name="Scott J."/>
            <person name="Pierce K.A."/>
            <person name="Xavier R.J."/>
            <person name="Alm E.J."/>
        </authorList>
    </citation>
    <scope>NUCLEOTIDE SEQUENCE [LARGE SCALE GENOMIC DNA]</scope>
    <source>
        <strain evidence="6 7">BIOML-A98</strain>
    </source>
</reference>
<dbReference type="Gene3D" id="1.10.150.130">
    <property type="match status" value="1"/>
</dbReference>
<dbReference type="InterPro" id="IPR050090">
    <property type="entry name" value="Tyrosine_recombinase_XerCD"/>
</dbReference>
<dbReference type="PROSITE" id="PS51900">
    <property type="entry name" value="CB"/>
    <property type="match status" value="1"/>
</dbReference>
<proteinExistence type="inferred from homology"/>
<accession>A0A6I1AVE7</accession>
<dbReference type="SUPFAM" id="SSF56349">
    <property type="entry name" value="DNA breaking-rejoining enzymes"/>
    <property type="match status" value="1"/>
</dbReference>
<dbReference type="InterPro" id="IPR025269">
    <property type="entry name" value="SAM-like_dom"/>
</dbReference>
<comment type="caution">
    <text evidence="6">The sequence shown here is derived from an EMBL/GenBank/DDBJ whole genome shotgun (WGS) entry which is preliminary data.</text>
</comment>
<dbReference type="InterPro" id="IPR013762">
    <property type="entry name" value="Integrase-like_cat_sf"/>
</dbReference>
<dbReference type="PANTHER" id="PTHR30349">
    <property type="entry name" value="PHAGE INTEGRASE-RELATED"/>
    <property type="match status" value="1"/>
</dbReference>
<dbReference type="GO" id="GO:0003677">
    <property type="term" value="F:DNA binding"/>
    <property type="evidence" value="ECO:0007669"/>
    <property type="project" value="UniProtKB-UniRule"/>
</dbReference>
<name>A0A6I1AVE7_PHOVU</name>
<organism evidence="6 7">
    <name type="scientific">Phocaeicola vulgatus</name>
    <name type="common">Bacteroides vulgatus</name>
    <dbReference type="NCBI Taxonomy" id="821"/>
    <lineage>
        <taxon>Bacteria</taxon>
        <taxon>Pseudomonadati</taxon>
        <taxon>Bacteroidota</taxon>
        <taxon>Bacteroidia</taxon>
        <taxon>Bacteroidales</taxon>
        <taxon>Bacteroidaceae</taxon>
        <taxon>Phocaeicola</taxon>
    </lineage>
</organism>
<keyword evidence="2" id="KW-0229">DNA integration</keyword>
<dbReference type="Proteomes" id="UP000462015">
    <property type="component" value="Unassembled WGS sequence"/>
</dbReference>
<feature type="compositionally biased region" description="Polar residues" evidence="5">
    <location>
        <begin position="340"/>
        <end position="352"/>
    </location>
</feature>
<dbReference type="InterPro" id="IPR010998">
    <property type="entry name" value="Integrase_recombinase_N"/>
</dbReference>